<proteinExistence type="inferred from homology"/>
<dbReference type="InterPro" id="IPR029044">
    <property type="entry name" value="Nucleotide-diphossugar_trans"/>
</dbReference>
<evidence type="ECO:0000313" key="6">
    <source>
        <dbReference type="Proteomes" id="UP000034072"/>
    </source>
</evidence>
<dbReference type="CDD" id="cd04186">
    <property type="entry name" value="GT_2_like_c"/>
    <property type="match status" value="1"/>
</dbReference>
<dbReference type="SUPFAM" id="SSF53448">
    <property type="entry name" value="Nucleotide-diphospho-sugar transferases"/>
    <property type="match status" value="1"/>
</dbReference>
<comment type="caution">
    <text evidence="5">The sequence shown here is derived from an EMBL/GenBank/DDBJ whole genome shotgun (WGS) entry which is preliminary data.</text>
</comment>
<dbReference type="EMBL" id="LBXZ01000001">
    <property type="protein sequence ID" value="KKR41188.1"/>
    <property type="molecule type" value="Genomic_DNA"/>
</dbReference>
<protein>
    <submittedName>
        <fullName evidence="5">Glycosyl transferase, family 2</fullName>
    </submittedName>
</protein>
<evidence type="ECO:0000256" key="3">
    <source>
        <dbReference type="ARBA" id="ARBA00022679"/>
    </source>
</evidence>
<dbReference type="InterPro" id="IPR001173">
    <property type="entry name" value="Glyco_trans_2-like"/>
</dbReference>
<dbReference type="GO" id="GO:0016757">
    <property type="term" value="F:glycosyltransferase activity"/>
    <property type="evidence" value="ECO:0007669"/>
    <property type="project" value="UniProtKB-KW"/>
</dbReference>
<keyword evidence="3 5" id="KW-0808">Transferase</keyword>
<dbReference type="Pfam" id="PF00535">
    <property type="entry name" value="Glycos_transf_2"/>
    <property type="match status" value="1"/>
</dbReference>
<dbReference type="Gene3D" id="3.90.550.10">
    <property type="entry name" value="Spore Coat Polysaccharide Biosynthesis Protein SpsA, Chain A"/>
    <property type="match status" value="1"/>
</dbReference>
<evidence type="ECO:0000259" key="4">
    <source>
        <dbReference type="Pfam" id="PF00535"/>
    </source>
</evidence>
<comment type="similarity">
    <text evidence="1">Belongs to the glycosyltransferase 2 family.</text>
</comment>
<dbReference type="PANTHER" id="PTHR43179">
    <property type="entry name" value="RHAMNOSYLTRANSFERASE WBBL"/>
    <property type="match status" value="1"/>
</dbReference>
<evidence type="ECO:0000313" key="5">
    <source>
        <dbReference type="EMBL" id="KKR41188.1"/>
    </source>
</evidence>
<evidence type="ECO:0000256" key="2">
    <source>
        <dbReference type="ARBA" id="ARBA00022676"/>
    </source>
</evidence>
<dbReference type="AlphaFoldDB" id="A0A0G0QM48"/>
<feature type="domain" description="Glycosyltransferase 2-like" evidence="4">
    <location>
        <begin position="10"/>
        <end position="118"/>
    </location>
</feature>
<accession>A0A0G0QM48</accession>
<gene>
    <name evidence="5" type="ORF">UT75_C0001G0092</name>
</gene>
<dbReference type="PANTHER" id="PTHR43179:SF12">
    <property type="entry name" value="GALACTOFURANOSYLTRANSFERASE GLFT2"/>
    <property type="match status" value="1"/>
</dbReference>
<name>A0A0G0QM48_9BACT</name>
<sequence length="313" mass="34937">MVLMDKMKISIVTVNYNGAEDTINLLNIFKNQTDSDFELIVVENGSNVADIDRLNEYQKKHGWQNLVVIKNGQNLGFSGGCNVGIKKALAGGSKWVILINNDTTPEKDFIARLKAVLRLKRGVVSIPLDEGGHTAYAGLVKWLKPTLGHIYTPEYNGCLCGLKDSHCIQRGHCVSNIYAIGGGAAISSDVFEKIGLMDEDYFLYFEDADLSLTAAQAGFSIGIAEGVSINHKVSASTKKLGSPLLLRYHYRNALYFNRKFGPWWVQILLWPWSIWIIKKQIIKLIFGIEKERSQAILNGVFDFYKDKMGKIGN</sequence>
<keyword evidence="2" id="KW-0328">Glycosyltransferase</keyword>
<organism evidence="5 6">
    <name type="scientific">Candidatus Yanofskybacteria bacterium GW2011_GWE2_40_11</name>
    <dbReference type="NCBI Taxonomy" id="1619033"/>
    <lineage>
        <taxon>Bacteria</taxon>
        <taxon>Candidatus Yanofskyibacteriota</taxon>
    </lineage>
</organism>
<dbReference type="Proteomes" id="UP000034072">
    <property type="component" value="Unassembled WGS sequence"/>
</dbReference>
<reference evidence="5 6" key="1">
    <citation type="journal article" date="2015" name="Nature">
        <title>rRNA introns, odd ribosomes, and small enigmatic genomes across a large radiation of phyla.</title>
        <authorList>
            <person name="Brown C.T."/>
            <person name="Hug L.A."/>
            <person name="Thomas B.C."/>
            <person name="Sharon I."/>
            <person name="Castelle C.J."/>
            <person name="Singh A."/>
            <person name="Wilkins M.J."/>
            <person name="Williams K.H."/>
            <person name="Banfield J.F."/>
        </authorList>
    </citation>
    <scope>NUCLEOTIDE SEQUENCE [LARGE SCALE GENOMIC DNA]</scope>
</reference>
<evidence type="ECO:0000256" key="1">
    <source>
        <dbReference type="ARBA" id="ARBA00006739"/>
    </source>
</evidence>